<feature type="compositionally biased region" description="Basic and acidic residues" evidence="2">
    <location>
        <begin position="214"/>
        <end position="228"/>
    </location>
</feature>
<feature type="compositionally biased region" description="Basic and acidic residues" evidence="2">
    <location>
        <begin position="695"/>
        <end position="716"/>
    </location>
</feature>
<dbReference type="EMBL" id="JACYCF010000004">
    <property type="protein sequence ID" value="KAF8757561.1"/>
    <property type="molecule type" value="Genomic_DNA"/>
</dbReference>
<feature type="domain" description="ADF-H" evidence="3">
    <location>
        <begin position="2"/>
        <end position="128"/>
    </location>
</feature>
<feature type="coiled-coil region" evidence="1">
    <location>
        <begin position="1078"/>
        <end position="1195"/>
    </location>
</feature>
<feature type="region of interest" description="Disordered" evidence="2">
    <location>
        <begin position="1212"/>
        <end position="1249"/>
    </location>
</feature>
<feature type="compositionally biased region" description="Polar residues" evidence="2">
    <location>
        <begin position="352"/>
        <end position="372"/>
    </location>
</feature>
<feature type="region of interest" description="Disordered" evidence="2">
    <location>
        <begin position="338"/>
        <end position="372"/>
    </location>
</feature>
<sequence length="1249" mass="136580">MIIDISDPEITKAYQSITEDRSKDWLILSYSKARDALRLVDSGPGGLEIAREHVKVQSSDVNFSLIRVNESGSLVLVCFIPQAVGGVKRARAIVHTRALEDVFPARRAVVNVASETELTSTLVDNALRSRVAVQRLVSLHRYSDQCHHPIAQKKVESLPLNLAQPLDSERSQELANQNIKATDDLAPTSGGIAPERSKASVRNGKPQLSVSVPPRKEKGLRPVGHDGFGRGSYEFDASEDDEDDGDQDDSDEDDRQRISMKGMRTLSYDLIPDPLLAGHPSRWSIYTSTSLSIPTKIEHGSSVATSLGTCAHIRFTGPPKDHPHPDHHPLKPSDIIITDMHPASRPGIEGLPSTNQASSVGTSMTISELPSSSSTVFQRSTIALSEPLGKTLPQVYPIQDLPVNTSNTSTSSDQSKHPQATAVASSLLPSSITWASTSQPGPSIPPSDSINYPPPPDSERAGQMPPPRLPSVQESFGPSFERTLPQLSQGPVSAISSSSLGAFSPGTSSLRTHSRNTSISTTGQTHVPSGTLSAFGRRPSVSNNQQGVNMNAVSNSATRLQLENMSPSALMERSSTTNTATTSSSSPSLRSFTIQTQGMTEAQAQAARFRAKWAAEEQGITLAPPPAPIPSLPRSPPLTPPISPPRSLNVDEAGRVRRDGVEKMRREAERRREEDEKKRLAEQQRQSEVEQQLKLAEERKKKETKDRVAQEERRRAADLQRKVIEEELGKRRSRRGSGRGRSLLKQKGRIRRFYELTADGRLRLYKSSDAPDRVKPSDVILLQGACSIDRNVDELELIPYAFQVQLGGRKDVWSFYADSQHDMDILTEGLTGVIRLITVIYYGITPYCQFLASAEVTIRGGSHFDIFFNGVCGCSENDVSAIVAIVIPSPKPCGEHRVEFWEVSLEARIADSHSAMSTPVNKTRRSSSFDKLTATIAGDSMIPVRVTTPGRRTSSPALNGTGHGNTSLDAGAIPEGVLWDSVLLVPLTGGTFTLANTNFVANPVSSVGHARTLADDGQRQQQRAPSPLRPLEIASLHGDASFRSSSLLSRFPALRVPHQPHIPSADLQAHTLQVKSVLENTKSQLRSSQRTIAQLTRQTEDLKDGRERLRIENESLNNVVARKERLLQEAARKAEAEVQALKAQLKDETSASKKFMKEMHTTLSQAKAVAQRSEREVERENMDKLHAEYRAVQDEFTKQFRSELAAALATVEKSARDCDSADRTAKPWRTSCSPSALNQGRATLEESGQ</sequence>
<dbReference type="Proteomes" id="UP000614334">
    <property type="component" value="Unassembled WGS sequence"/>
</dbReference>
<dbReference type="InterPro" id="IPR029006">
    <property type="entry name" value="ADF-H/Gelsolin-like_dom_sf"/>
</dbReference>
<evidence type="ECO:0000313" key="4">
    <source>
        <dbReference type="EMBL" id="KAF8757561.1"/>
    </source>
</evidence>
<feature type="compositionally biased region" description="Polar residues" evidence="2">
    <location>
        <begin position="422"/>
        <end position="441"/>
    </location>
</feature>
<feature type="compositionally biased region" description="Acidic residues" evidence="2">
    <location>
        <begin position="236"/>
        <end position="253"/>
    </location>
</feature>
<dbReference type="GO" id="GO:0003779">
    <property type="term" value="F:actin binding"/>
    <property type="evidence" value="ECO:0007669"/>
    <property type="project" value="InterPro"/>
</dbReference>
<protein>
    <recommendedName>
        <fullName evidence="3">ADF-H domain-containing protein</fullName>
    </recommendedName>
</protein>
<dbReference type="PANTHER" id="PTHR23159">
    <property type="entry name" value="CENTROSOMAL PROTEIN 2"/>
    <property type="match status" value="1"/>
</dbReference>
<feature type="region of interest" description="Disordered" evidence="2">
    <location>
        <begin position="567"/>
        <end position="589"/>
    </location>
</feature>
<feature type="compositionally biased region" description="Polar residues" evidence="2">
    <location>
        <begin position="515"/>
        <end position="532"/>
    </location>
</feature>
<feature type="compositionally biased region" description="Polar residues" evidence="2">
    <location>
        <begin position="950"/>
        <end position="966"/>
    </location>
</feature>
<dbReference type="Pfam" id="PF00241">
    <property type="entry name" value="Cofilin_ADF"/>
    <property type="match status" value="1"/>
</dbReference>
<proteinExistence type="predicted"/>
<dbReference type="AlphaFoldDB" id="A0A8H7M3C1"/>
<comment type="caution">
    <text evidence="4">The sequence shown here is derived from an EMBL/GenBank/DDBJ whole genome shotgun (WGS) entry which is preliminary data.</text>
</comment>
<keyword evidence="1" id="KW-0175">Coiled coil</keyword>
<feature type="compositionally biased region" description="Low complexity" evidence="2">
    <location>
        <begin position="574"/>
        <end position="589"/>
    </location>
</feature>
<dbReference type="InterPro" id="IPR002108">
    <property type="entry name" value="ADF-H"/>
</dbReference>
<evidence type="ECO:0000259" key="3">
    <source>
        <dbReference type="PROSITE" id="PS51263"/>
    </source>
</evidence>
<feature type="region of interest" description="Disordered" evidence="2">
    <location>
        <begin position="400"/>
        <end position="532"/>
    </location>
</feature>
<dbReference type="SUPFAM" id="SSF55753">
    <property type="entry name" value="Actin depolymerizing proteins"/>
    <property type="match status" value="1"/>
</dbReference>
<gene>
    <name evidence="4" type="ORF">RHS01_03419</name>
</gene>
<dbReference type="PROSITE" id="PS51263">
    <property type="entry name" value="ADF_H"/>
    <property type="match status" value="1"/>
</dbReference>
<reference evidence="4" key="1">
    <citation type="submission" date="2020-09" db="EMBL/GenBank/DDBJ databases">
        <title>Comparative genome analyses of four rice-infecting Rhizoctonia solani isolates reveal extensive enrichment of homogalacturonan modification genes.</title>
        <authorList>
            <person name="Lee D.-Y."/>
            <person name="Jeon J."/>
            <person name="Kim K.-T."/>
            <person name="Cheong K."/>
            <person name="Song H."/>
            <person name="Choi G."/>
            <person name="Ko J."/>
            <person name="Opiyo S.O."/>
            <person name="Zuo S."/>
            <person name="Madhav S."/>
            <person name="Lee Y.-H."/>
            <person name="Wang G.-L."/>
        </authorList>
    </citation>
    <scope>NUCLEOTIDE SEQUENCE</scope>
    <source>
        <strain evidence="4">AG1-IA B2</strain>
    </source>
</reference>
<feature type="compositionally biased region" description="Pro residues" evidence="2">
    <location>
        <begin position="623"/>
        <end position="644"/>
    </location>
</feature>
<evidence type="ECO:0000313" key="5">
    <source>
        <dbReference type="Proteomes" id="UP000614334"/>
    </source>
</evidence>
<organism evidence="4 5">
    <name type="scientific">Rhizoctonia solani</name>
    <dbReference type="NCBI Taxonomy" id="456999"/>
    <lineage>
        <taxon>Eukaryota</taxon>
        <taxon>Fungi</taxon>
        <taxon>Dikarya</taxon>
        <taxon>Basidiomycota</taxon>
        <taxon>Agaricomycotina</taxon>
        <taxon>Agaricomycetes</taxon>
        <taxon>Cantharellales</taxon>
        <taxon>Ceratobasidiaceae</taxon>
        <taxon>Rhizoctonia</taxon>
    </lineage>
</organism>
<evidence type="ECO:0000256" key="2">
    <source>
        <dbReference type="SAM" id="MobiDB-lite"/>
    </source>
</evidence>
<name>A0A8H7M3C1_9AGAM</name>
<feature type="compositionally biased region" description="Polar residues" evidence="2">
    <location>
        <begin position="1230"/>
        <end position="1241"/>
    </location>
</feature>
<feature type="compositionally biased region" description="Basic and acidic residues" evidence="2">
    <location>
        <begin position="1213"/>
        <end position="1225"/>
    </location>
</feature>
<dbReference type="SUPFAM" id="SSF50729">
    <property type="entry name" value="PH domain-like"/>
    <property type="match status" value="1"/>
</dbReference>
<accession>A0A8H7M3C1</accession>
<evidence type="ECO:0000256" key="1">
    <source>
        <dbReference type="SAM" id="Coils"/>
    </source>
</evidence>
<feature type="region of interest" description="Disordered" evidence="2">
    <location>
        <begin position="180"/>
        <end position="260"/>
    </location>
</feature>
<feature type="compositionally biased region" description="Basic and acidic residues" evidence="2">
    <location>
        <begin position="652"/>
        <end position="688"/>
    </location>
</feature>
<feature type="region of interest" description="Disordered" evidence="2">
    <location>
        <begin position="945"/>
        <end position="966"/>
    </location>
</feature>
<dbReference type="PANTHER" id="PTHR23159:SF31">
    <property type="entry name" value="CENTROSOME-ASSOCIATED PROTEIN CEP250 ISOFORM X1"/>
    <property type="match status" value="1"/>
</dbReference>
<dbReference type="Gene3D" id="3.40.20.10">
    <property type="entry name" value="Severin"/>
    <property type="match status" value="1"/>
</dbReference>
<feature type="region of interest" description="Disordered" evidence="2">
    <location>
        <begin position="621"/>
        <end position="716"/>
    </location>
</feature>
<feature type="compositionally biased region" description="Low complexity" evidence="2">
    <location>
        <begin position="493"/>
        <end position="509"/>
    </location>
</feature>